<sequence>MEVATLTVKASFKDSVLKGLNEDAEMADNVGRFVPSHEEGVVSANQAGGPLFRKLIIRIFYIHARTQLATNDQNRKHDAPKAINKGTAMGSSQQGKAAVVPDDGTNKENDVTQTRRSSRGIFFPYLNGNDSMGNVVPLKTSLNPMFNYVVKMVEERHVLKTCERDTDPSNSSISPRTVVDSSLVQSNLTRPPDPM</sequence>
<evidence type="ECO:0000313" key="3">
    <source>
        <dbReference type="Proteomes" id="UP000467840"/>
    </source>
</evidence>
<dbReference type="AlphaFoldDB" id="A0A6A6N8P2"/>
<name>A0A6A6N8P2_HEVBR</name>
<dbReference type="Proteomes" id="UP000467840">
    <property type="component" value="Chromosome 10"/>
</dbReference>
<keyword evidence="3" id="KW-1185">Reference proteome</keyword>
<evidence type="ECO:0000313" key="2">
    <source>
        <dbReference type="EMBL" id="KAF2321215.1"/>
    </source>
</evidence>
<gene>
    <name evidence="2" type="ORF">GH714_035656</name>
</gene>
<evidence type="ECO:0000256" key="1">
    <source>
        <dbReference type="SAM" id="MobiDB-lite"/>
    </source>
</evidence>
<reference evidence="2 3" key="1">
    <citation type="journal article" date="2020" name="Mol. Plant">
        <title>The Chromosome-Based Rubber Tree Genome Provides New Insights into Spurge Genome Evolution and Rubber Biosynthesis.</title>
        <authorList>
            <person name="Liu J."/>
            <person name="Shi C."/>
            <person name="Shi C.C."/>
            <person name="Li W."/>
            <person name="Zhang Q.J."/>
            <person name="Zhang Y."/>
            <person name="Li K."/>
            <person name="Lu H.F."/>
            <person name="Shi C."/>
            <person name="Zhu S.T."/>
            <person name="Xiao Z.Y."/>
            <person name="Nan H."/>
            <person name="Yue Y."/>
            <person name="Zhu X.G."/>
            <person name="Wu Y."/>
            <person name="Hong X.N."/>
            <person name="Fan G.Y."/>
            <person name="Tong Y."/>
            <person name="Zhang D."/>
            <person name="Mao C.L."/>
            <person name="Liu Y.L."/>
            <person name="Hao S.J."/>
            <person name="Liu W.Q."/>
            <person name="Lv M.Q."/>
            <person name="Zhang H.B."/>
            <person name="Liu Y."/>
            <person name="Hu-Tang G.R."/>
            <person name="Wang J.P."/>
            <person name="Wang J.H."/>
            <person name="Sun Y.H."/>
            <person name="Ni S.B."/>
            <person name="Chen W.B."/>
            <person name="Zhang X.C."/>
            <person name="Jiao Y.N."/>
            <person name="Eichler E.E."/>
            <person name="Li G.H."/>
            <person name="Liu X."/>
            <person name="Gao L.Z."/>
        </authorList>
    </citation>
    <scope>NUCLEOTIDE SEQUENCE [LARGE SCALE GENOMIC DNA]</scope>
    <source>
        <strain evidence="3">cv. GT1</strain>
        <tissue evidence="2">Leaf</tissue>
    </source>
</reference>
<feature type="region of interest" description="Disordered" evidence="1">
    <location>
        <begin position="85"/>
        <end position="114"/>
    </location>
</feature>
<feature type="compositionally biased region" description="Polar residues" evidence="1">
    <location>
        <begin position="168"/>
        <end position="189"/>
    </location>
</feature>
<comment type="caution">
    <text evidence="2">The sequence shown here is derived from an EMBL/GenBank/DDBJ whole genome shotgun (WGS) entry which is preliminary data.</text>
</comment>
<dbReference type="EMBL" id="JAAGAX010000003">
    <property type="protein sequence ID" value="KAF2321215.1"/>
    <property type="molecule type" value="Genomic_DNA"/>
</dbReference>
<organism evidence="2 3">
    <name type="scientific">Hevea brasiliensis</name>
    <name type="common">Para rubber tree</name>
    <name type="synonym">Siphonia brasiliensis</name>
    <dbReference type="NCBI Taxonomy" id="3981"/>
    <lineage>
        <taxon>Eukaryota</taxon>
        <taxon>Viridiplantae</taxon>
        <taxon>Streptophyta</taxon>
        <taxon>Embryophyta</taxon>
        <taxon>Tracheophyta</taxon>
        <taxon>Spermatophyta</taxon>
        <taxon>Magnoliopsida</taxon>
        <taxon>eudicotyledons</taxon>
        <taxon>Gunneridae</taxon>
        <taxon>Pentapetalae</taxon>
        <taxon>rosids</taxon>
        <taxon>fabids</taxon>
        <taxon>Malpighiales</taxon>
        <taxon>Euphorbiaceae</taxon>
        <taxon>Crotonoideae</taxon>
        <taxon>Micrandreae</taxon>
        <taxon>Hevea</taxon>
    </lineage>
</organism>
<feature type="region of interest" description="Disordered" evidence="1">
    <location>
        <begin position="163"/>
        <end position="195"/>
    </location>
</feature>
<protein>
    <submittedName>
        <fullName evidence="2">Uncharacterized protein</fullName>
    </submittedName>
</protein>
<accession>A0A6A6N8P2</accession>
<proteinExistence type="predicted"/>